<evidence type="ECO:0008006" key="4">
    <source>
        <dbReference type="Google" id="ProtNLM"/>
    </source>
</evidence>
<evidence type="ECO:0000313" key="3">
    <source>
        <dbReference type="Proteomes" id="UP000179164"/>
    </source>
</evidence>
<dbReference type="EMBL" id="MHKE01000012">
    <property type="protein sequence ID" value="OGY84036.1"/>
    <property type="molecule type" value="Genomic_DNA"/>
</dbReference>
<proteinExistence type="predicted"/>
<name>A0A1G2B5Q9_9BACT</name>
<dbReference type="PROSITE" id="PS51257">
    <property type="entry name" value="PROKAR_LIPOPROTEIN"/>
    <property type="match status" value="1"/>
</dbReference>
<gene>
    <name evidence="2" type="ORF">A2898_02095</name>
</gene>
<organism evidence="2 3">
    <name type="scientific">Candidatus Kerfeldbacteria bacterium RIFCSPLOWO2_01_FULL_48_11</name>
    <dbReference type="NCBI Taxonomy" id="1798543"/>
    <lineage>
        <taxon>Bacteria</taxon>
        <taxon>Candidatus Kerfeldiibacteriota</taxon>
    </lineage>
</organism>
<feature type="chain" id="PRO_5009582010" description="DUF3558 domain-containing protein" evidence="1">
    <location>
        <begin position="22"/>
        <end position="169"/>
    </location>
</feature>
<dbReference type="AlphaFoldDB" id="A0A1G2B5Q9"/>
<sequence>MTSSKLSLIVFGGALAVLLSACTPATNSPVNTTVNTANSVMANGTNVASSNTANSIDPCSLITQAEAASAFGLPAQIPEPKGTVCRYDTVEQSKFFDLTAKAGTSSDFETMQNLCSTTEPVDGLGETSCSANNTIVVLKNGILMTIIAGGNFDQDQLRGLAVIAVGRIP</sequence>
<keyword evidence="1" id="KW-0732">Signal</keyword>
<evidence type="ECO:0000313" key="2">
    <source>
        <dbReference type="EMBL" id="OGY84036.1"/>
    </source>
</evidence>
<comment type="caution">
    <text evidence="2">The sequence shown here is derived from an EMBL/GenBank/DDBJ whole genome shotgun (WGS) entry which is preliminary data.</text>
</comment>
<protein>
    <recommendedName>
        <fullName evidence="4">DUF3558 domain-containing protein</fullName>
    </recommendedName>
</protein>
<dbReference type="Proteomes" id="UP000179164">
    <property type="component" value="Unassembled WGS sequence"/>
</dbReference>
<reference evidence="2 3" key="1">
    <citation type="journal article" date="2016" name="Nat. Commun.">
        <title>Thousands of microbial genomes shed light on interconnected biogeochemical processes in an aquifer system.</title>
        <authorList>
            <person name="Anantharaman K."/>
            <person name="Brown C.T."/>
            <person name="Hug L.A."/>
            <person name="Sharon I."/>
            <person name="Castelle C.J."/>
            <person name="Probst A.J."/>
            <person name="Thomas B.C."/>
            <person name="Singh A."/>
            <person name="Wilkins M.J."/>
            <person name="Karaoz U."/>
            <person name="Brodie E.L."/>
            <person name="Williams K.H."/>
            <person name="Hubbard S.S."/>
            <person name="Banfield J.F."/>
        </authorList>
    </citation>
    <scope>NUCLEOTIDE SEQUENCE [LARGE SCALE GENOMIC DNA]</scope>
</reference>
<evidence type="ECO:0000256" key="1">
    <source>
        <dbReference type="SAM" id="SignalP"/>
    </source>
</evidence>
<dbReference type="STRING" id="1798543.A2898_02095"/>
<accession>A0A1G2B5Q9</accession>
<feature type="signal peptide" evidence="1">
    <location>
        <begin position="1"/>
        <end position="21"/>
    </location>
</feature>